<evidence type="ECO:0000313" key="2">
    <source>
        <dbReference type="Proteomes" id="UP000586827"/>
    </source>
</evidence>
<proteinExistence type="predicted"/>
<evidence type="ECO:0000313" key="1">
    <source>
        <dbReference type="EMBL" id="NNH72855.1"/>
    </source>
</evidence>
<reference evidence="1 2" key="1">
    <citation type="submission" date="2020-05" db="EMBL/GenBank/DDBJ databases">
        <title>MicrobeNet Type strains.</title>
        <authorList>
            <person name="Nicholson A.C."/>
        </authorList>
    </citation>
    <scope>NUCLEOTIDE SEQUENCE [LARGE SCALE GENOMIC DNA]</scope>
    <source>
        <strain evidence="1 2">JCM 3224</strain>
    </source>
</reference>
<dbReference type="RefSeq" id="WP_157552857.1">
    <property type="nucleotide sequence ID" value="NZ_JABELX010000008.1"/>
</dbReference>
<keyword evidence="2" id="KW-1185">Reference proteome</keyword>
<dbReference type="Proteomes" id="UP000586827">
    <property type="component" value="Unassembled WGS sequence"/>
</dbReference>
<gene>
    <name evidence="1" type="ORF">HLB23_23855</name>
</gene>
<dbReference type="AlphaFoldDB" id="A0A849C989"/>
<organism evidence="1 2">
    <name type="scientific">Nocardia uniformis</name>
    <dbReference type="NCBI Taxonomy" id="53432"/>
    <lineage>
        <taxon>Bacteria</taxon>
        <taxon>Bacillati</taxon>
        <taxon>Actinomycetota</taxon>
        <taxon>Actinomycetes</taxon>
        <taxon>Mycobacteriales</taxon>
        <taxon>Nocardiaceae</taxon>
        <taxon>Nocardia</taxon>
    </lineage>
</organism>
<protein>
    <submittedName>
        <fullName evidence="1">Uncharacterized protein</fullName>
    </submittedName>
</protein>
<name>A0A849C989_9NOCA</name>
<dbReference type="EMBL" id="JABELX010000008">
    <property type="protein sequence ID" value="NNH72855.1"/>
    <property type="molecule type" value="Genomic_DNA"/>
</dbReference>
<sequence length="50" mass="5080">MSTLITTLGGLRETAVRMAEAYLVADGLIEGADALHGKAVRAAVAVDPPS</sequence>
<comment type="caution">
    <text evidence="1">The sequence shown here is derived from an EMBL/GenBank/DDBJ whole genome shotgun (WGS) entry which is preliminary data.</text>
</comment>
<accession>A0A849C989</accession>